<name>A0A2A2KDV1_9BILA</name>
<sequence>MVEQGGDGGGPGGAGAHHDKGARVAVARRFSLGQWLLVHPYLAVPDLHGMPAQTGQRRRLAHRAVVHGEGGLVPGADQQPTTDRALFQWRALMRAVGLEGTHPLALAYQDDFFGTNLNAQGTELFKLVEASHGMEGHGDLLTGCVHLTPALGTGCAQPTIGR</sequence>
<organism evidence="2 3">
    <name type="scientific">Diploscapter pachys</name>
    <dbReference type="NCBI Taxonomy" id="2018661"/>
    <lineage>
        <taxon>Eukaryota</taxon>
        <taxon>Metazoa</taxon>
        <taxon>Ecdysozoa</taxon>
        <taxon>Nematoda</taxon>
        <taxon>Chromadorea</taxon>
        <taxon>Rhabditida</taxon>
        <taxon>Rhabditina</taxon>
        <taxon>Rhabditomorpha</taxon>
        <taxon>Rhabditoidea</taxon>
        <taxon>Rhabditidae</taxon>
        <taxon>Diploscapter</taxon>
    </lineage>
</organism>
<keyword evidence="3" id="KW-1185">Reference proteome</keyword>
<evidence type="ECO:0000313" key="3">
    <source>
        <dbReference type="Proteomes" id="UP000218231"/>
    </source>
</evidence>
<evidence type="ECO:0000313" key="2">
    <source>
        <dbReference type="EMBL" id="PAV72042.1"/>
    </source>
</evidence>
<evidence type="ECO:0000256" key="1">
    <source>
        <dbReference type="SAM" id="MobiDB-lite"/>
    </source>
</evidence>
<comment type="caution">
    <text evidence="2">The sequence shown here is derived from an EMBL/GenBank/DDBJ whole genome shotgun (WGS) entry which is preliminary data.</text>
</comment>
<feature type="region of interest" description="Disordered" evidence="1">
    <location>
        <begin position="1"/>
        <end position="20"/>
    </location>
</feature>
<feature type="compositionally biased region" description="Gly residues" evidence="1">
    <location>
        <begin position="1"/>
        <end position="15"/>
    </location>
</feature>
<dbReference type="AlphaFoldDB" id="A0A2A2KDV1"/>
<accession>A0A2A2KDV1</accession>
<reference evidence="2 3" key="1">
    <citation type="journal article" date="2017" name="Curr. Biol.">
        <title>Genome architecture and evolution of a unichromosomal asexual nematode.</title>
        <authorList>
            <person name="Fradin H."/>
            <person name="Zegar C."/>
            <person name="Gutwein M."/>
            <person name="Lucas J."/>
            <person name="Kovtun M."/>
            <person name="Corcoran D."/>
            <person name="Baugh L.R."/>
            <person name="Kiontke K."/>
            <person name="Gunsalus K."/>
            <person name="Fitch D.H."/>
            <person name="Piano F."/>
        </authorList>
    </citation>
    <scope>NUCLEOTIDE SEQUENCE [LARGE SCALE GENOMIC DNA]</scope>
    <source>
        <strain evidence="2">PF1309</strain>
    </source>
</reference>
<dbReference type="EMBL" id="LIAE01008865">
    <property type="protein sequence ID" value="PAV72042.1"/>
    <property type="molecule type" value="Genomic_DNA"/>
</dbReference>
<dbReference type="Proteomes" id="UP000218231">
    <property type="component" value="Unassembled WGS sequence"/>
</dbReference>
<proteinExistence type="predicted"/>
<protein>
    <submittedName>
        <fullName evidence="2">Uncharacterized protein</fullName>
    </submittedName>
</protein>
<gene>
    <name evidence="2" type="ORF">WR25_25475</name>
</gene>